<proteinExistence type="inferred from homology"/>
<dbReference type="EMBL" id="SSTE01005103">
    <property type="protein sequence ID" value="KAA0060997.1"/>
    <property type="molecule type" value="Genomic_DNA"/>
</dbReference>
<dbReference type="PANTHER" id="PTHR35506">
    <property type="entry name" value="OS02G0135600 PROTEIN"/>
    <property type="match status" value="1"/>
</dbReference>
<accession>A0A5A7V2A7</accession>
<dbReference type="InterPro" id="IPR018247">
    <property type="entry name" value="EF_Hand_1_Ca_BS"/>
</dbReference>
<dbReference type="Gene3D" id="1.10.238.10">
    <property type="entry name" value="EF-hand"/>
    <property type="match status" value="1"/>
</dbReference>
<dbReference type="AlphaFoldDB" id="A0A5A7V2A7"/>
<gene>
    <name evidence="5" type="ORF">E6C27_scaffold501G001320</name>
</gene>
<dbReference type="OrthoDB" id="1891406at2759"/>
<dbReference type="Proteomes" id="UP000321393">
    <property type="component" value="Unassembled WGS sequence"/>
</dbReference>
<dbReference type="FunFam" id="1.10.238.10:FF:000073">
    <property type="entry name" value="calcineurin B-like protein 3"/>
    <property type="match status" value="1"/>
</dbReference>
<keyword evidence="1" id="KW-0677">Repeat</keyword>
<sequence>MDLSSSSFFTVSERICAACIPLIAVVEALILAMTRCFDCSPESQKRLRRYDNLSLLASETRFSVNEVEALYELFKKLSSSIIDDGLIHKEELQLALLRSPYGENLFLDRVFDLFDEKRNGVIEFDEFVHALSIFHPHAPMEEKSDFVFKLYDLRQTGFIEREEVKQMVIAILMESDMRLSDELLEAILDKTFADADTDMDGRISKEEWKVFVTSAFSLSYSSSLPCPFQSALLSAMADKPSRALVIFGDGLARFLDQSHSHLHALASLASCGFLSLPNAPPSESEEKRTIRELALLFDASDSDVNKNGDGCEGSSQKKSIPERFMGMRAALLTNNSVVQSLGSELGVSLLRLDELMQMNHVGLPPVDFLTSELLKKLGFQDGKIQDASEFDLLFVHIGVGDKVNDEKDRTALDEMKYIDALVGDILLKAQPGSEIGSRLHLSLLMSYGNVFEDDENSLSVLTSNGVKNSDLSELFPRQSYTMMGEVQRNDVRHHSPMLAAQWQHGVTRKDKAETFSFKEFKEHGSNLVIPADRFIHEVAFKLWKAPKYGA</sequence>
<comment type="similarity">
    <text evidence="3">Belongs to the calcineurin regulatory subunit family.</text>
</comment>
<keyword evidence="2" id="KW-0106">Calcium</keyword>
<evidence type="ECO:0000259" key="4">
    <source>
        <dbReference type="PROSITE" id="PS50222"/>
    </source>
</evidence>
<feature type="domain" description="EF-hand" evidence="4">
    <location>
        <begin position="139"/>
        <end position="174"/>
    </location>
</feature>
<evidence type="ECO:0000313" key="6">
    <source>
        <dbReference type="Proteomes" id="UP000321393"/>
    </source>
</evidence>
<reference evidence="5 6" key="1">
    <citation type="submission" date="2019-08" db="EMBL/GenBank/DDBJ databases">
        <title>Draft genome sequences of two oriental melons (Cucumis melo L. var makuwa).</title>
        <authorList>
            <person name="Kwon S.-Y."/>
        </authorList>
    </citation>
    <scope>NUCLEOTIDE SEQUENCE [LARGE SCALE GENOMIC DNA]</scope>
    <source>
        <strain evidence="6">cv. SW 3</strain>
        <tissue evidence="5">Leaf</tissue>
    </source>
</reference>
<dbReference type="SMART" id="SM00054">
    <property type="entry name" value="EFh"/>
    <property type="match status" value="3"/>
</dbReference>
<feature type="domain" description="EF-hand" evidence="4">
    <location>
        <begin position="183"/>
        <end position="218"/>
    </location>
</feature>
<dbReference type="Pfam" id="PF13499">
    <property type="entry name" value="EF-hand_7"/>
    <property type="match status" value="1"/>
</dbReference>
<protein>
    <submittedName>
        <fullName evidence="5">Recoverin</fullName>
    </submittedName>
</protein>
<organism evidence="5 6">
    <name type="scientific">Cucumis melo var. makuwa</name>
    <name type="common">Oriental melon</name>
    <dbReference type="NCBI Taxonomy" id="1194695"/>
    <lineage>
        <taxon>Eukaryota</taxon>
        <taxon>Viridiplantae</taxon>
        <taxon>Streptophyta</taxon>
        <taxon>Embryophyta</taxon>
        <taxon>Tracheophyta</taxon>
        <taxon>Spermatophyta</taxon>
        <taxon>Magnoliopsida</taxon>
        <taxon>eudicotyledons</taxon>
        <taxon>Gunneridae</taxon>
        <taxon>Pentapetalae</taxon>
        <taxon>rosids</taxon>
        <taxon>fabids</taxon>
        <taxon>Cucurbitales</taxon>
        <taxon>Cucurbitaceae</taxon>
        <taxon>Benincaseae</taxon>
        <taxon>Cucumis</taxon>
    </lineage>
</organism>
<dbReference type="SUPFAM" id="SSF47473">
    <property type="entry name" value="EF-hand"/>
    <property type="match status" value="1"/>
</dbReference>
<evidence type="ECO:0000313" key="5">
    <source>
        <dbReference type="EMBL" id="KAA0060997.1"/>
    </source>
</evidence>
<dbReference type="InterPro" id="IPR002048">
    <property type="entry name" value="EF_hand_dom"/>
</dbReference>
<dbReference type="PROSITE" id="PS50222">
    <property type="entry name" value="EF_HAND_2"/>
    <property type="match status" value="3"/>
</dbReference>
<evidence type="ECO:0000256" key="1">
    <source>
        <dbReference type="ARBA" id="ARBA00022737"/>
    </source>
</evidence>
<dbReference type="STRING" id="1194695.A0A5A7V2A7"/>
<name>A0A5A7V2A7_CUCMM</name>
<evidence type="ECO:0000256" key="2">
    <source>
        <dbReference type="ARBA" id="ARBA00022837"/>
    </source>
</evidence>
<comment type="caution">
    <text evidence="5">The sequence shown here is derived from an EMBL/GenBank/DDBJ whole genome shotgun (WGS) entry which is preliminary data.</text>
</comment>
<dbReference type="PANTHER" id="PTHR35506:SF1">
    <property type="entry name" value="OS02G0135600 PROTEIN"/>
    <property type="match status" value="1"/>
</dbReference>
<dbReference type="PRINTS" id="PR00450">
    <property type="entry name" value="RECOVERIN"/>
</dbReference>
<evidence type="ECO:0000256" key="3">
    <source>
        <dbReference type="ARBA" id="ARBA00023774"/>
    </source>
</evidence>
<dbReference type="CDD" id="cd00051">
    <property type="entry name" value="EFh"/>
    <property type="match status" value="1"/>
</dbReference>
<dbReference type="Pfam" id="PF13202">
    <property type="entry name" value="EF-hand_5"/>
    <property type="match status" value="1"/>
</dbReference>
<dbReference type="PROSITE" id="PS00018">
    <property type="entry name" value="EF_HAND_1"/>
    <property type="match status" value="1"/>
</dbReference>
<dbReference type="InterPro" id="IPR011992">
    <property type="entry name" value="EF-hand-dom_pair"/>
</dbReference>
<dbReference type="GO" id="GO:0005509">
    <property type="term" value="F:calcium ion binding"/>
    <property type="evidence" value="ECO:0007669"/>
    <property type="project" value="InterPro"/>
</dbReference>
<feature type="domain" description="EF-hand" evidence="4">
    <location>
        <begin position="102"/>
        <end position="137"/>
    </location>
</feature>